<dbReference type="AlphaFoldDB" id="A0A7C5Q769"/>
<dbReference type="GO" id="GO:0005507">
    <property type="term" value="F:copper ion binding"/>
    <property type="evidence" value="ECO:0007669"/>
    <property type="project" value="InterPro"/>
</dbReference>
<dbReference type="GO" id="GO:0016020">
    <property type="term" value="C:membrane"/>
    <property type="evidence" value="ECO:0007669"/>
    <property type="project" value="InterPro"/>
</dbReference>
<dbReference type="InterPro" id="IPR051403">
    <property type="entry name" value="NosZ/Cyto_c_oxidase_sub2"/>
</dbReference>
<dbReference type="InterPro" id="IPR002429">
    <property type="entry name" value="CcO_II-like_C"/>
</dbReference>
<accession>A0A7C5Q769</accession>
<comment type="caution">
    <text evidence="6">The sequence shown here is derived from an EMBL/GenBank/DDBJ whole genome shotgun (WGS) entry which is preliminary data.</text>
</comment>
<evidence type="ECO:0000256" key="4">
    <source>
        <dbReference type="SAM" id="Phobius"/>
    </source>
</evidence>
<dbReference type="PANTHER" id="PTHR42838:SF2">
    <property type="entry name" value="NITROUS-OXIDE REDUCTASE"/>
    <property type="match status" value="1"/>
</dbReference>
<evidence type="ECO:0000256" key="2">
    <source>
        <dbReference type="ARBA" id="ARBA00022723"/>
    </source>
</evidence>
<reference evidence="6" key="1">
    <citation type="journal article" date="2020" name="mSystems">
        <title>Genome- and Community-Level Interaction Insights into Carbon Utilization and Element Cycling Functions of Hydrothermarchaeota in Hydrothermal Sediment.</title>
        <authorList>
            <person name="Zhou Z."/>
            <person name="Liu Y."/>
            <person name="Xu W."/>
            <person name="Pan J."/>
            <person name="Luo Z.H."/>
            <person name="Li M."/>
        </authorList>
    </citation>
    <scope>NUCLEOTIDE SEQUENCE [LARGE SCALE GENOMIC DNA]</scope>
    <source>
        <strain evidence="6">SpSt-1056</strain>
    </source>
</reference>
<evidence type="ECO:0000256" key="3">
    <source>
        <dbReference type="ARBA" id="ARBA00023008"/>
    </source>
</evidence>
<organism evidence="6">
    <name type="scientific">Caldiarchaeum subterraneum</name>
    <dbReference type="NCBI Taxonomy" id="311458"/>
    <lineage>
        <taxon>Archaea</taxon>
        <taxon>Nitrososphaerota</taxon>
        <taxon>Candidatus Caldarchaeales</taxon>
        <taxon>Candidatus Caldarchaeaceae</taxon>
        <taxon>Candidatus Caldarchaeum</taxon>
    </lineage>
</organism>
<sequence>MGLGSVRHQTLSVDTCFNKHHPLHTSSPVDSRPVPVCKAGLPDCAADDAKQKRRYKGCDTLCSHADRPLPAIPRPLARLLLLGVDSMVKLRPSELIAIVLLGLTVLVTLFGPFYFDNVTRAEKEKEHVFYVTARQWVFEPAEFVVKKGEKVTFIVSSADVVHGFMVTGYNIVAVINPGEFVKITFTADRAGVFEIRCSVYCGEPLLNSGAGHWLMKGVLKVVEL</sequence>
<keyword evidence="3" id="KW-0186">Copper</keyword>
<evidence type="ECO:0000256" key="1">
    <source>
        <dbReference type="ARBA" id="ARBA00004196"/>
    </source>
</evidence>
<dbReference type="InterPro" id="IPR008972">
    <property type="entry name" value="Cupredoxin"/>
</dbReference>
<feature type="transmembrane region" description="Helical" evidence="4">
    <location>
        <begin position="95"/>
        <end position="115"/>
    </location>
</feature>
<dbReference type="SUPFAM" id="SSF49503">
    <property type="entry name" value="Cupredoxins"/>
    <property type="match status" value="1"/>
</dbReference>
<proteinExistence type="predicted"/>
<dbReference type="Pfam" id="PF00116">
    <property type="entry name" value="COX2"/>
    <property type="match status" value="1"/>
</dbReference>
<keyword evidence="4" id="KW-0812">Transmembrane</keyword>
<evidence type="ECO:0000259" key="5">
    <source>
        <dbReference type="PROSITE" id="PS50857"/>
    </source>
</evidence>
<dbReference type="EMBL" id="DRWN01000014">
    <property type="protein sequence ID" value="HHK67846.1"/>
    <property type="molecule type" value="Genomic_DNA"/>
</dbReference>
<dbReference type="PANTHER" id="PTHR42838">
    <property type="entry name" value="CYTOCHROME C OXIDASE SUBUNIT II"/>
    <property type="match status" value="1"/>
</dbReference>
<name>A0A7C5Q769_CALS0</name>
<feature type="domain" description="Cytochrome oxidase subunit II copper A binding" evidence="5">
    <location>
        <begin position="124"/>
        <end position="224"/>
    </location>
</feature>
<comment type="subcellular location">
    <subcellularLocation>
        <location evidence="1">Cell envelope</location>
    </subcellularLocation>
</comment>
<dbReference type="PROSITE" id="PS50857">
    <property type="entry name" value="COX2_CUA"/>
    <property type="match status" value="1"/>
</dbReference>
<dbReference type="GO" id="GO:0004129">
    <property type="term" value="F:cytochrome-c oxidase activity"/>
    <property type="evidence" value="ECO:0007669"/>
    <property type="project" value="InterPro"/>
</dbReference>
<keyword evidence="4" id="KW-1133">Transmembrane helix</keyword>
<gene>
    <name evidence="6" type="ORF">ENM11_01645</name>
</gene>
<evidence type="ECO:0000313" key="6">
    <source>
        <dbReference type="EMBL" id="HHK67846.1"/>
    </source>
</evidence>
<protein>
    <recommendedName>
        <fullName evidence="5">Cytochrome oxidase subunit II copper A binding domain-containing protein</fullName>
    </recommendedName>
</protein>
<keyword evidence="4" id="KW-0472">Membrane</keyword>
<keyword evidence="2" id="KW-0479">Metal-binding</keyword>
<dbReference type="Gene3D" id="2.60.40.420">
    <property type="entry name" value="Cupredoxins - blue copper proteins"/>
    <property type="match status" value="1"/>
</dbReference>